<dbReference type="Pfam" id="PF01841">
    <property type="entry name" value="Transglut_core"/>
    <property type="match status" value="1"/>
</dbReference>
<feature type="transmembrane region" description="Helical" evidence="1">
    <location>
        <begin position="100"/>
        <end position="123"/>
    </location>
</feature>
<keyword evidence="1" id="KW-1133">Transmembrane helix</keyword>
<dbReference type="Pfam" id="PF13559">
    <property type="entry name" value="DUF4129"/>
    <property type="match status" value="1"/>
</dbReference>
<reference evidence="3 4" key="1">
    <citation type="submission" date="2018-10" db="EMBL/GenBank/DDBJ databases">
        <title>Genome Sequence of Cohnella sp.</title>
        <authorList>
            <person name="Srinivasan S."/>
            <person name="Kim M.K."/>
        </authorList>
    </citation>
    <scope>NUCLEOTIDE SEQUENCE [LARGE SCALE GENOMIC DNA]</scope>
    <source>
        <strain evidence="3 4">18JY8-7</strain>
    </source>
</reference>
<evidence type="ECO:0000313" key="3">
    <source>
        <dbReference type="EMBL" id="AYQ71695.1"/>
    </source>
</evidence>
<dbReference type="InterPro" id="IPR002931">
    <property type="entry name" value="Transglutaminase-like"/>
</dbReference>
<feature type="transmembrane region" description="Helical" evidence="1">
    <location>
        <begin position="197"/>
        <end position="213"/>
    </location>
</feature>
<feature type="transmembrane region" description="Helical" evidence="1">
    <location>
        <begin position="234"/>
        <end position="252"/>
    </location>
</feature>
<feature type="transmembrane region" description="Helical" evidence="1">
    <location>
        <begin position="170"/>
        <end position="191"/>
    </location>
</feature>
<sequence length="769" mass="84864">MGLQLGFPLGRLARGAGGGIGMNGSYAGLQTKSKSRWGIEFWGSLFLDRFHRLFAVIILLQLIQCFQDYWWDETYSVLYGILAVTAVCELAFARRYGIRLALEAVAAVVLAASYSPLFEWTGWPEHWKSQTEWNLFYESHVASLHPFVELAIGAVLAVHVLSWIGRSRRLMLVILMTSVGVMAAFDSFFPFELWHNIAWIVAAGLGWLVVLHLRELRARHPDSWAALAERPIELALPAVIVIALLLLSGIYMPRAPALLEDPYTIWSEAQGREVPSLAGEGGILGSSSSSVNVSSGSASSGYGRDDRNIGGGFDFDYSPVMTVQTNRRSYWRGETKAVYTGKGWGDRRGIQTAPLAEGGLTHFSIPGKADGAQTEKITQTVTMLRKDRLPVLFSAGQASRVAVLESDANGTILANAEEEELRFRRPARVQTYTLESEVTMLDKTALRAAAAPSPDTASIDLAPYLQLPDSLPDRVKALAREVTASGTNEFDKAALLEDYLKNTYPYNNKPDVSKQKSADITDAFLFEIKEGYCDYYSTAFVVMARSLGIPTRWVKGYASGVDPTKVDTMRFGGVLVDPDGPGTYTVRNADAHSWAEVYFEGYGWIPFEPTSGFSVPLPVPSNAAAEPVTDPAAADETDGAATKATSFGWAVPVAGAVVILAAAVILFRKRKGARKLWNRIRYAGASPDQRIIREMERLLRFLKRRGLKREEHETMRESFRRWGEKFSSLRTDFDGILVRFETARYGNQTGAESDAKDFAAAVERLRKAL</sequence>
<feature type="transmembrane region" description="Helical" evidence="1">
    <location>
        <begin position="647"/>
        <end position="667"/>
    </location>
</feature>
<feature type="transmembrane region" description="Helical" evidence="1">
    <location>
        <begin position="76"/>
        <end position="93"/>
    </location>
</feature>
<dbReference type="PANTHER" id="PTHR42736">
    <property type="entry name" value="PROTEIN-GLUTAMINE GAMMA-GLUTAMYLTRANSFERASE"/>
    <property type="match status" value="1"/>
</dbReference>
<dbReference type="SUPFAM" id="SSF54001">
    <property type="entry name" value="Cysteine proteinases"/>
    <property type="match status" value="1"/>
</dbReference>
<dbReference type="EMBL" id="CP033433">
    <property type="protein sequence ID" value="AYQ71695.1"/>
    <property type="molecule type" value="Genomic_DNA"/>
</dbReference>
<gene>
    <name evidence="3" type="ORF">EAV92_03375</name>
</gene>
<feature type="domain" description="Transglutaminase-like" evidence="2">
    <location>
        <begin position="525"/>
        <end position="611"/>
    </location>
</feature>
<dbReference type="KEGG" id="coh:EAV92_03375"/>
<dbReference type="PANTHER" id="PTHR42736:SF1">
    <property type="entry name" value="PROTEIN-GLUTAMINE GAMMA-GLUTAMYLTRANSFERASE"/>
    <property type="match status" value="1"/>
</dbReference>
<accession>A0A3G3JTZ5</accession>
<protein>
    <submittedName>
        <fullName evidence="3">DUF4129 domain-containing protein</fullName>
    </submittedName>
</protein>
<evidence type="ECO:0000256" key="1">
    <source>
        <dbReference type="SAM" id="Phobius"/>
    </source>
</evidence>
<dbReference type="InterPro" id="IPR038765">
    <property type="entry name" value="Papain-like_cys_pep_sf"/>
</dbReference>
<dbReference type="AlphaFoldDB" id="A0A3G3JTZ5"/>
<keyword evidence="4" id="KW-1185">Reference proteome</keyword>
<proteinExistence type="predicted"/>
<dbReference type="InterPro" id="IPR021878">
    <property type="entry name" value="TgpA_N"/>
</dbReference>
<feature type="transmembrane region" description="Helical" evidence="1">
    <location>
        <begin position="143"/>
        <end position="163"/>
    </location>
</feature>
<evidence type="ECO:0000313" key="4">
    <source>
        <dbReference type="Proteomes" id="UP000269097"/>
    </source>
</evidence>
<dbReference type="InterPro" id="IPR052901">
    <property type="entry name" value="Bact_TGase-like"/>
</dbReference>
<dbReference type="InterPro" id="IPR025403">
    <property type="entry name" value="TgpA-like_C"/>
</dbReference>
<evidence type="ECO:0000259" key="2">
    <source>
        <dbReference type="SMART" id="SM00460"/>
    </source>
</evidence>
<dbReference type="Pfam" id="PF11992">
    <property type="entry name" value="TgpA_N"/>
    <property type="match status" value="1"/>
</dbReference>
<dbReference type="Gene3D" id="3.10.620.30">
    <property type="match status" value="1"/>
</dbReference>
<organism evidence="3 4">
    <name type="scientific">Cohnella candidum</name>
    <dbReference type="NCBI Taxonomy" id="2674991"/>
    <lineage>
        <taxon>Bacteria</taxon>
        <taxon>Bacillati</taxon>
        <taxon>Bacillota</taxon>
        <taxon>Bacilli</taxon>
        <taxon>Bacillales</taxon>
        <taxon>Paenibacillaceae</taxon>
        <taxon>Cohnella</taxon>
    </lineage>
</organism>
<dbReference type="SMART" id="SM00460">
    <property type="entry name" value="TGc"/>
    <property type="match status" value="1"/>
</dbReference>
<dbReference type="Proteomes" id="UP000269097">
    <property type="component" value="Chromosome"/>
</dbReference>
<name>A0A3G3JTZ5_9BACL</name>
<keyword evidence="1" id="KW-0472">Membrane</keyword>
<keyword evidence="1" id="KW-0812">Transmembrane</keyword>